<dbReference type="PANTHER" id="PTHR31438">
    <property type="entry name" value="LYSINE N-ACYLTRANSFERASE C17G9.06C-RELATED"/>
    <property type="match status" value="1"/>
</dbReference>
<reference evidence="6 7" key="1">
    <citation type="submission" date="2016-11" db="EMBL/GenBank/DDBJ databases">
        <authorList>
            <person name="Jaros S."/>
            <person name="Januszkiewicz K."/>
            <person name="Wedrychowicz H."/>
        </authorList>
    </citation>
    <scope>NUCLEOTIDE SEQUENCE [LARGE SCALE GENOMIC DNA]</scope>
    <source>
        <strain evidence="6 7">DSM 45627</strain>
    </source>
</reference>
<dbReference type="AlphaFoldDB" id="A0A1M5SVA8"/>
<organism evidence="6 7">
    <name type="scientific">Jatrophihabitans endophyticus</name>
    <dbReference type="NCBI Taxonomy" id="1206085"/>
    <lineage>
        <taxon>Bacteria</taxon>
        <taxon>Bacillati</taxon>
        <taxon>Actinomycetota</taxon>
        <taxon>Actinomycetes</taxon>
        <taxon>Jatrophihabitantales</taxon>
        <taxon>Jatrophihabitantaceae</taxon>
        <taxon>Jatrophihabitans</taxon>
    </lineage>
</organism>
<sequence>MIVLRPFDPDRDTGLVHDWLTRPYAHFWDMLDATPQQVRDGYVAMAADPHQDAWIGERDGRAVLLAETYDPAHGELAGHYDTQDGDLGMHFLTAPPVGPPEHGFTRAVIRAVMAHCFAAPEVLRVVVEPDVRNAAVHALNEAVGFRALGEVQLHDKRALLSVCTRADFEAAVEGVPA</sequence>
<dbReference type="Gene3D" id="3.40.630.30">
    <property type="match status" value="1"/>
</dbReference>
<dbReference type="InterPro" id="IPR019432">
    <property type="entry name" value="Acyltransferase_MbtK/IucB-like"/>
</dbReference>
<keyword evidence="6" id="KW-0808">Transferase</keyword>
<evidence type="ECO:0000313" key="6">
    <source>
        <dbReference type="EMBL" id="SHH42501.1"/>
    </source>
</evidence>
<dbReference type="SUPFAM" id="SSF55729">
    <property type="entry name" value="Acyl-CoA N-acyltransferases (Nat)"/>
    <property type="match status" value="1"/>
</dbReference>
<evidence type="ECO:0000256" key="2">
    <source>
        <dbReference type="ARBA" id="ARBA00005102"/>
    </source>
</evidence>
<proteinExistence type="predicted"/>
<comment type="pathway">
    <text evidence="2">Siderophore biosynthesis; mycobactin biosynthesis.</text>
</comment>
<dbReference type="Proteomes" id="UP000186132">
    <property type="component" value="Unassembled WGS sequence"/>
</dbReference>
<dbReference type="GO" id="GO:0016410">
    <property type="term" value="F:N-acyltransferase activity"/>
    <property type="evidence" value="ECO:0007669"/>
    <property type="project" value="TreeGrafter"/>
</dbReference>
<feature type="domain" description="Acyltransferase MbtK/IucB-like conserved" evidence="5">
    <location>
        <begin position="5"/>
        <end position="52"/>
    </location>
</feature>
<dbReference type="STRING" id="1206085.SAMN05443575_3834"/>
<evidence type="ECO:0000256" key="1">
    <source>
        <dbReference type="ARBA" id="ARBA00003818"/>
    </source>
</evidence>
<dbReference type="UniPathway" id="UPA00011"/>
<dbReference type="GO" id="GO:0019290">
    <property type="term" value="P:siderophore biosynthetic process"/>
    <property type="evidence" value="ECO:0007669"/>
    <property type="project" value="InterPro"/>
</dbReference>
<gene>
    <name evidence="6" type="ORF">SAMN05443575_3834</name>
</gene>
<evidence type="ECO:0000259" key="5">
    <source>
        <dbReference type="SMART" id="SM01006"/>
    </source>
</evidence>
<keyword evidence="7" id="KW-1185">Reference proteome</keyword>
<dbReference type="PANTHER" id="PTHR31438:SF1">
    <property type="entry name" value="LYSINE N-ACYLTRANSFERASE C17G9.06C-RELATED"/>
    <property type="match status" value="1"/>
</dbReference>
<accession>A0A1M5SVA8</accession>
<evidence type="ECO:0000256" key="4">
    <source>
        <dbReference type="ARBA" id="ARBA00031122"/>
    </source>
</evidence>
<dbReference type="EMBL" id="FQVU01000006">
    <property type="protein sequence ID" value="SHH42501.1"/>
    <property type="molecule type" value="Genomic_DNA"/>
</dbReference>
<dbReference type="SMART" id="SM01006">
    <property type="entry name" value="AlcB"/>
    <property type="match status" value="1"/>
</dbReference>
<evidence type="ECO:0000313" key="7">
    <source>
        <dbReference type="Proteomes" id="UP000186132"/>
    </source>
</evidence>
<comment type="function">
    <text evidence="1">Acyltransferase required for the direct transfer of medium- to long-chain fatty acyl moieties from a carrier protein (MbtL) on to the epsilon-amino group of lysine residue in the mycobactin core.</text>
</comment>
<name>A0A1M5SVA8_9ACTN</name>
<dbReference type="RefSeq" id="WP_073392038.1">
    <property type="nucleotide sequence ID" value="NZ_FQVU01000006.1"/>
</dbReference>
<evidence type="ECO:0000256" key="3">
    <source>
        <dbReference type="ARBA" id="ARBA00020586"/>
    </source>
</evidence>
<dbReference type="InterPro" id="IPR016181">
    <property type="entry name" value="Acyl_CoA_acyltransferase"/>
</dbReference>
<protein>
    <recommendedName>
        <fullName evidence="3">Lysine N-acyltransferase MbtK</fullName>
    </recommendedName>
    <alternativeName>
        <fullName evidence="4">Mycobactin synthase protein K</fullName>
    </alternativeName>
</protein>
<dbReference type="Pfam" id="PF13523">
    <property type="entry name" value="Acetyltransf_8"/>
    <property type="match status" value="1"/>
</dbReference>